<dbReference type="AlphaFoldDB" id="A0A8H3H3B5"/>
<dbReference type="Proteomes" id="UP000663831">
    <property type="component" value="Unassembled WGS sequence"/>
</dbReference>
<evidence type="ECO:0000313" key="3">
    <source>
        <dbReference type="Proteomes" id="UP000663831"/>
    </source>
</evidence>
<sequence length="171" mass="18892">MLSLAHGLIALLVASPLVTAKYLVDGTYRVSYSAAGCGVGTQHYLDISSPEAEATFKPVPMPEAQTWKVYTHSGDPTWRLFDSDKHPDATLGYPNTKQGTRVRGAVGEDGITFNIIDTAVPDCYYVYPVSTNRNVALNGDTELREKHRFAYFRGPTPQYPLPIQPLKFIKV</sequence>
<feature type="signal peptide" evidence="1">
    <location>
        <begin position="1"/>
        <end position="20"/>
    </location>
</feature>
<name>A0A8H3H3B5_9AGAM</name>
<evidence type="ECO:0000256" key="1">
    <source>
        <dbReference type="SAM" id="SignalP"/>
    </source>
</evidence>
<organism evidence="2 3">
    <name type="scientific">Rhizoctonia solani</name>
    <dbReference type="NCBI Taxonomy" id="456999"/>
    <lineage>
        <taxon>Eukaryota</taxon>
        <taxon>Fungi</taxon>
        <taxon>Dikarya</taxon>
        <taxon>Basidiomycota</taxon>
        <taxon>Agaricomycotina</taxon>
        <taxon>Agaricomycetes</taxon>
        <taxon>Cantharellales</taxon>
        <taxon>Ceratobasidiaceae</taxon>
        <taxon>Rhizoctonia</taxon>
    </lineage>
</organism>
<dbReference type="OrthoDB" id="3209442at2759"/>
<dbReference type="EMBL" id="CAJMWV010003219">
    <property type="protein sequence ID" value="CAE6478270.1"/>
    <property type="molecule type" value="Genomic_DNA"/>
</dbReference>
<accession>A0A8H3H3B5</accession>
<feature type="chain" id="PRO_5034285737" evidence="1">
    <location>
        <begin position="21"/>
        <end position="171"/>
    </location>
</feature>
<reference evidence="2" key="1">
    <citation type="submission" date="2021-01" db="EMBL/GenBank/DDBJ databases">
        <authorList>
            <person name="Kaushik A."/>
        </authorList>
    </citation>
    <scope>NUCLEOTIDE SEQUENCE</scope>
    <source>
        <strain evidence="2">AG3-1AP</strain>
    </source>
</reference>
<protein>
    <submittedName>
        <fullName evidence="2">Uncharacterized protein</fullName>
    </submittedName>
</protein>
<keyword evidence="1" id="KW-0732">Signal</keyword>
<gene>
    <name evidence="2" type="ORF">RDB_LOCUS95435</name>
</gene>
<evidence type="ECO:0000313" key="2">
    <source>
        <dbReference type="EMBL" id="CAE6478270.1"/>
    </source>
</evidence>
<comment type="caution">
    <text evidence="2">The sequence shown here is derived from an EMBL/GenBank/DDBJ whole genome shotgun (WGS) entry which is preliminary data.</text>
</comment>
<proteinExistence type="predicted"/>